<feature type="domain" description="Sporulation stage II protein D amidase enhancer LytB N-terminal" evidence="1">
    <location>
        <begin position="259"/>
        <end position="347"/>
    </location>
</feature>
<dbReference type="NCBIfam" id="TIGR02669">
    <property type="entry name" value="SpoIID_LytB"/>
    <property type="match status" value="1"/>
</dbReference>
<dbReference type="PANTHER" id="PTHR30032">
    <property type="entry name" value="N-ACETYLMURAMOYL-L-ALANINE AMIDASE-RELATED"/>
    <property type="match status" value="1"/>
</dbReference>
<organism evidence="2 3">
    <name type="scientific">Desulfobotulus mexicanus</name>
    <dbReference type="NCBI Taxonomy" id="2586642"/>
    <lineage>
        <taxon>Bacteria</taxon>
        <taxon>Pseudomonadati</taxon>
        <taxon>Thermodesulfobacteriota</taxon>
        <taxon>Desulfobacteria</taxon>
        <taxon>Desulfobacterales</taxon>
        <taxon>Desulfobacteraceae</taxon>
        <taxon>Desulfobotulus</taxon>
    </lineage>
</organism>
<name>A0A5Q4VGQ1_9BACT</name>
<proteinExistence type="predicted"/>
<evidence type="ECO:0000313" key="2">
    <source>
        <dbReference type="EMBL" id="TYT76123.1"/>
    </source>
</evidence>
<dbReference type="InterPro" id="IPR051922">
    <property type="entry name" value="Bact_Sporulation_Assoc"/>
</dbReference>
<dbReference type="InterPro" id="IPR011990">
    <property type="entry name" value="TPR-like_helical_dom_sf"/>
</dbReference>
<keyword evidence="3" id="KW-1185">Reference proteome</keyword>
<evidence type="ECO:0000313" key="3">
    <source>
        <dbReference type="Proteomes" id="UP000321899"/>
    </source>
</evidence>
<dbReference type="InterPro" id="IPR013693">
    <property type="entry name" value="SpoIID/LytB_N"/>
</dbReference>
<dbReference type="InterPro" id="IPR013486">
    <property type="entry name" value="SpoIID/LytB"/>
</dbReference>
<evidence type="ECO:0000259" key="1">
    <source>
        <dbReference type="Pfam" id="PF08486"/>
    </source>
</evidence>
<dbReference type="GO" id="GO:0030435">
    <property type="term" value="P:sporulation resulting in formation of a cellular spore"/>
    <property type="evidence" value="ECO:0007669"/>
    <property type="project" value="InterPro"/>
</dbReference>
<protein>
    <submittedName>
        <fullName evidence="2">SpoIID/LytB domain-containing protein</fullName>
    </submittedName>
</protein>
<dbReference type="OrthoDB" id="9773852at2"/>
<dbReference type="AlphaFoldDB" id="A0A5Q4VGQ1"/>
<dbReference type="GO" id="GO:0030288">
    <property type="term" value="C:outer membrane-bounded periplasmic space"/>
    <property type="evidence" value="ECO:0007669"/>
    <property type="project" value="TreeGrafter"/>
</dbReference>
<dbReference type="PANTHER" id="PTHR30032:SF4">
    <property type="entry name" value="AMIDASE ENHANCER"/>
    <property type="match status" value="1"/>
</dbReference>
<dbReference type="SUPFAM" id="SSF48452">
    <property type="entry name" value="TPR-like"/>
    <property type="match status" value="1"/>
</dbReference>
<comment type="caution">
    <text evidence="2">The sequence shown here is derived from an EMBL/GenBank/DDBJ whole genome shotgun (WGS) entry which is preliminary data.</text>
</comment>
<dbReference type="Pfam" id="PF08486">
    <property type="entry name" value="SpoIID"/>
    <property type="match status" value="1"/>
</dbReference>
<reference evidence="2 3" key="1">
    <citation type="submission" date="2019-06" db="EMBL/GenBank/DDBJ databases">
        <title>Desulfobotulus mexicanus sp. nov., a novel sulfate-reducing bacterium isolated from the sediment of an alkaline crater lake in Mexico.</title>
        <authorList>
            <person name="Hirschler-Rea A."/>
        </authorList>
    </citation>
    <scope>NUCLEOTIDE SEQUENCE [LARGE SCALE GENOMIC DNA]</scope>
    <source>
        <strain evidence="2 3">PAR22N</strain>
    </source>
</reference>
<dbReference type="Gene3D" id="1.25.40.10">
    <property type="entry name" value="Tetratricopeptide repeat domain"/>
    <property type="match status" value="1"/>
</dbReference>
<sequence>MACYREKRVQMMMSFHGNTVRKFPFYFICSFLCLLLLRPLSVAAMPEEVTLALNREQPVLALHILRSWSAVSESSEDRAKALWMEARIHSFYFKDFSAAEVVLDRALEKYPGTRIQGDIRFEKAVLAMERGDKERAFQAFAEFVSLFPDHPRRESAGAFWRYLKGEEPLLMGGDGIRVALSAASNRVQLIGKELRIRDMVTGNYLFSGDKVVLQLGNDGSLRLNGRVTGQPLMVEKSGEFFTLDGCRQRGTLRVSGAGGRLLLVNMLDMESYLKGVVPAEMPPFWPAEALKAQAVAARTYALHHMRERAYEAYDVKSDVRSQVFSTEREDARSSAAVEATRGEVLVWAGQAALTAFHADSGGFTESAEILWGGELPYLRAVSDPWSRNTPNDFWECSFTERELVQFLPELRNLGRILEIRLEGKTPSGRVHFLIFKGSRGDLRMPAGRFRTRVGPMTLKSTDFTLRHERGAFHFQGKGFGHGVGMSQWGARRMAEAGKSYREILDFYYPHLHRGKME</sequence>
<dbReference type="EMBL" id="VDMB01000001">
    <property type="protein sequence ID" value="TYT76123.1"/>
    <property type="molecule type" value="Genomic_DNA"/>
</dbReference>
<dbReference type="Proteomes" id="UP000321899">
    <property type="component" value="Unassembled WGS sequence"/>
</dbReference>
<gene>
    <name evidence="2" type="ORF">FIM25_00780</name>
</gene>
<accession>A0A5Q4VGQ1</accession>